<reference evidence="2 3" key="1">
    <citation type="submission" date="2018-02" db="EMBL/GenBank/DDBJ databases">
        <title>Genomic analysis of the strain RR4-38 isolated from a seawater recirculating aquaculture system.</title>
        <authorList>
            <person name="Kim Y.-S."/>
            <person name="Jang Y.H."/>
            <person name="Kim K.-H."/>
        </authorList>
    </citation>
    <scope>NUCLEOTIDE SEQUENCE [LARGE SCALE GENOMIC DNA]</scope>
    <source>
        <strain evidence="2 3">RR4-38</strain>
    </source>
</reference>
<dbReference type="OrthoDB" id="1114031at2"/>
<accession>A0A2S0HX99</accession>
<evidence type="ECO:0000256" key="1">
    <source>
        <dbReference type="SAM" id="SignalP"/>
    </source>
</evidence>
<feature type="signal peptide" evidence="1">
    <location>
        <begin position="1"/>
        <end position="27"/>
    </location>
</feature>
<gene>
    <name evidence="2" type="ORF">C5O00_08705</name>
</gene>
<dbReference type="EMBL" id="CP027062">
    <property type="protein sequence ID" value="AVI51250.1"/>
    <property type="molecule type" value="Genomic_DNA"/>
</dbReference>
<protein>
    <submittedName>
        <fullName evidence="2">Uncharacterized protein</fullName>
    </submittedName>
</protein>
<evidence type="ECO:0000313" key="2">
    <source>
        <dbReference type="EMBL" id="AVI51250.1"/>
    </source>
</evidence>
<dbReference type="PROSITE" id="PS51257">
    <property type="entry name" value="PROKAR_LIPOPROTEIN"/>
    <property type="match status" value="1"/>
</dbReference>
<feature type="chain" id="PRO_5015639946" evidence="1">
    <location>
        <begin position="28"/>
        <end position="276"/>
    </location>
</feature>
<dbReference type="AlphaFoldDB" id="A0A2S0HX99"/>
<keyword evidence="1" id="KW-0732">Signal</keyword>
<name>A0A2S0HX99_9FLAO</name>
<dbReference type="RefSeq" id="WP_105216491.1">
    <property type="nucleotide sequence ID" value="NZ_CP027062.1"/>
</dbReference>
<dbReference type="KEGG" id="aue:C5O00_08705"/>
<keyword evidence="3" id="KW-1185">Reference proteome</keyword>
<organism evidence="2 3">
    <name type="scientific">Pukyongia salina</name>
    <dbReference type="NCBI Taxonomy" id="2094025"/>
    <lineage>
        <taxon>Bacteria</taxon>
        <taxon>Pseudomonadati</taxon>
        <taxon>Bacteroidota</taxon>
        <taxon>Flavobacteriia</taxon>
        <taxon>Flavobacteriales</taxon>
        <taxon>Flavobacteriaceae</taxon>
        <taxon>Pukyongia</taxon>
    </lineage>
</organism>
<dbReference type="Proteomes" id="UP000238442">
    <property type="component" value="Chromosome"/>
</dbReference>
<sequence length="276" mass="29270">MKTYVKKTALISFVAAGLLLFSCSKNDDSGDDGSVNFSAENTARAAQADNVVEGSFNIMESGYVEVEEGRSNSISLFPNCTVITITPDGNGGGTILLDFGDGCQLNNGAQVTGSILLEYGPIDGGTRTINYTYQSFTYNNNAVTGGGVIVRTIANSNGNPQSTATENITVSFPGTEITATREGTRTIEWVEGVGSGTWADNVFHITGNWDTVFTNGFSRSGEVTETLVRKLSCIYLVSGVLEIQQEGFTGAIDWGNGSCDNQATLIINGQEYPILL</sequence>
<proteinExistence type="predicted"/>
<evidence type="ECO:0000313" key="3">
    <source>
        <dbReference type="Proteomes" id="UP000238442"/>
    </source>
</evidence>